<dbReference type="RefSeq" id="WP_025703612.1">
    <property type="nucleotide sequence ID" value="NZ_CP009287.1"/>
</dbReference>
<proteinExistence type="predicted"/>
<feature type="transmembrane region" description="Helical" evidence="1">
    <location>
        <begin position="87"/>
        <end position="106"/>
    </location>
</feature>
<dbReference type="KEGG" id="pgm:PGRAT_06920"/>
<dbReference type="AlphaFoldDB" id="A0A089M4Z0"/>
<keyword evidence="3" id="KW-1185">Reference proteome</keyword>
<dbReference type="EMBL" id="CP009287">
    <property type="protein sequence ID" value="AIQ67400.1"/>
    <property type="molecule type" value="Genomic_DNA"/>
</dbReference>
<accession>A0A089M4Z0</accession>
<sequence length="349" mass="40164">MELLFYVLQIAFHLLIAGGLWLLVKPFIERHLHQLGQKFDQRMSLRISLFGQKVSSNKQRRWLYRHLDDLLYFAHRRYEPGISAMRFSIRTLFVFIAVFFSGLLTLRELPGRLSFSNPFLEGINFDNRLPVQGSWRFPLFVAVIAASIPYLRTRYLYAQRKVHGSYDLLDVIKIATKFTHLSVDSILTKTADFLTEESVLKTPLRLLGAAFANYSNERELNLEAERFAGAIGTTFAVEFVSDLLYCEKEGTRYLKNTLMMLSRSMEQQRETILTVKAGSRDAISLGLYGNLVVLVSSVGTFIYMLKPDVYFKLQFQTTVGLTFLMIIISGLFISFMISTILARPKLDYH</sequence>
<dbReference type="HOGENOM" id="CLU_794196_0_0_9"/>
<reference evidence="2 3" key="1">
    <citation type="submission" date="2014-08" db="EMBL/GenBank/DDBJ databases">
        <title>Comparative genomics of the Paenibacillus odorifer group.</title>
        <authorList>
            <person name="den Bakker H.C."/>
            <person name="Tsai Y.-C."/>
            <person name="Martin N."/>
            <person name="Korlach J."/>
            <person name="Wiedmann M."/>
        </authorList>
    </citation>
    <scope>NUCLEOTIDE SEQUENCE [LARGE SCALE GENOMIC DNA]</scope>
    <source>
        <strain evidence="2 3">DSM 15220</strain>
    </source>
</reference>
<gene>
    <name evidence="2" type="ORF">PGRAT_06920</name>
</gene>
<feature type="transmembrane region" description="Helical" evidence="1">
    <location>
        <begin position="317"/>
        <end position="342"/>
    </location>
</feature>
<evidence type="ECO:0000313" key="3">
    <source>
        <dbReference type="Proteomes" id="UP000029500"/>
    </source>
</evidence>
<dbReference type="OrthoDB" id="2645939at2"/>
<organism evidence="2 3">
    <name type="scientific">Paenibacillus graminis</name>
    <dbReference type="NCBI Taxonomy" id="189425"/>
    <lineage>
        <taxon>Bacteria</taxon>
        <taxon>Bacillati</taxon>
        <taxon>Bacillota</taxon>
        <taxon>Bacilli</taxon>
        <taxon>Bacillales</taxon>
        <taxon>Paenibacillaceae</taxon>
        <taxon>Paenibacillus</taxon>
    </lineage>
</organism>
<name>A0A089M4Z0_9BACL</name>
<feature type="transmembrane region" description="Helical" evidence="1">
    <location>
        <begin position="6"/>
        <end position="24"/>
    </location>
</feature>
<keyword evidence="1" id="KW-1133">Transmembrane helix</keyword>
<feature type="transmembrane region" description="Helical" evidence="1">
    <location>
        <begin position="135"/>
        <end position="151"/>
    </location>
</feature>
<dbReference type="Proteomes" id="UP000029500">
    <property type="component" value="Chromosome"/>
</dbReference>
<dbReference type="STRING" id="189425.PGRAT_06920"/>
<evidence type="ECO:0000256" key="1">
    <source>
        <dbReference type="SAM" id="Phobius"/>
    </source>
</evidence>
<evidence type="ECO:0008006" key="4">
    <source>
        <dbReference type="Google" id="ProtNLM"/>
    </source>
</evidence>
<feature type="transmembrane region" description="Helical" evidence="1">
    <location>
        <begin position="285"/>
        <end position="305"/>
    </location>
</feature>
<protein>
    <recommendedName>
        <fullName evidence="4">Type II secretion system protein GspF domain-containing protein</fullName>
    </recommendedName>
</protein>
<evidence type="ECO:0000313" key="2">
    <source>
        <dbReference type="EMBL" id="AIQ67400.1"/>
    </source>
</evidence>
<keyword evidence="1" id="KW-0812">Transmembrane</keyword>
<dbReference type="eggNOG" id="ENOG503055B">
    <property type="taxonomic scope" value="Bacteria"/>
</dbReference>
<keyword evidence="1" id="KW-0472">Membrane</keyword>